<comment type="caution">
    <text evidence="10">The sequence shown here is derived from an EMBL/GenBank/DDBJ whole genome shotgun (WGS) entry which is preliminary data.</text>
</comment>
<comment type="similarity">
    <text evidence="2 9">Belongs to the cytochrome P450 family.</text>
</comment>
<keyword evidence="6 8" id="KW-0408">Iron</keyword>
<dbReference type="InterPro" id="IPR001128">
    <property type="entry name" value="Cyt_P450"/>
</dbReference>
<keyword evidence="3 8" id="KW-0349">Heme</keyword>
<dbReference type="InterPro" id="IPR036396">
    <property type="entry name" value="Cyt_P450_sf"/>
</dbReference>
<dbReference type="SUPFAM" id="SSF48264">
    <property type="entry name" value="Cytochrome P450"/>
    <property type="match status" value="1"/>
</dbReference>
<gene>
    <name evidence="10" type="ORF">LTR36_005799</name>
</gene>
<proteinExistence type="inferred from homology"/>
<evidence type="ECO:0008006" key="12">
    <source>
        <dbReference type="Google" id="ProtNLM"/>
    </source>
</evidence>
<reference evidence="10 11" key="1">
    <citation type="submission" date="2021-11" db="EMBL/GenBank/DDBJ databases">
        <title>Black yeast isolated from Biological Soil Crust.</title>
        <authorList>
            <person name="Kurbessoian T."/>
        </authorList>
    </citation>
    <scope>NUCLEOTIDE SEQUENCE [LARGE SCALE GENOMIC DNA]</scope>
    <source>
        <strain evidence="10 11">CCFEE 5522</strain>
    </source>
</reference>
<sequence length="368" mass="40829">MGTQRAKDAGRDEEHMQTFFNAIGDIHEDGWIEVVDLLDLFQRLALDMSTSFLLGMSADLQAAGIRDAAEKGEAHLAVGTGMTYNEAYETIRTYLSWRSKLGSLYWMADSAQFADALIAQAVARASAAYIDDQETADGKFRLIDNLVRDVGDPVEIRNIVLDLFIAGQNMTGTMAAWVFAQLGHHPEIFQRVRAEVLERFGAEDEQKEPITWDNLKACTTMQHDILESLRMYPLLANIGRNAKVDSVLPKGGGQDGQQPVAVPKGATVTCNVYLMHRGVEAWGADAWEFRPDRWVGRKLGPEYAPFGGGPRVCIGQQLTITEISLLIVRMMQRFSEIRAPEGQDDLAKGYRAVLAPKNGVKVRLRRAS</sequence>
<evidence type="ECO:0000256" key="3">
    <source>
        <dbReference type="ARBA" id="ARBA00022617"/>
    </source>
</evidence>
<dbReference type="PROSITE" id="PS00086">
    <property type="entry name" value="CYTOCHROME_P450"/>
    <property type="match status" value="1"/>
</dbReference>
<dbReference type="GO" id="GO:0020037">
    <property type="term" value="F:heme binding"/>
    <property type="evidence" value="ECO:0007669"/>
    <property type="project" value="InterPro"/>
</dbReference>
<dbReference type="PANTHER" id="PTHR24287:SF1">
    <property type="entry name" value="P450, PUTATIVE (EUROFUNG)-RELATED"/>
    <property type="match status" value="1"/>
</dbReference>
<evidence type="ECO:0000313" key="10">
    <source>
        <dbReference type="EMBL" id="KAK4543249.1"/>
    </source>
</evidence>
<feature type="binding site" description="axial binding residue" evidence="8">
    <location>
        <position position="313"/>
    </location>
    <ligand>
        <name>heme</name>
        <dbReference type="ChEBI" id="CHEBI:30413"/>
    </ligand>
    <ligandPart>
        <name>Fe</name>
        <dbReference type="ChEBI" id="CHEBI:18248"/>
    </ligandPart>
</feature>
<dbReference type="AlphaFoldDB" id="A0AAV9JEP4"/>
<dbReference type="PRINTS" id="PR00385">
    <property type="entry name" value="P450"/>
</dbReference>
<dbReference type="EMBL" id="JAVFHQ010000034">
    <property type="protein sequence ID" value="KAK4543249.1"/>
    <property type="molecule type" value="Genomic_DNA"/>
</dbReference>
<dbReference type="PANTHER" id="PTHR24287">
    <property type="entry name" value="P450, PUTATIVE (EUROFUNG)-RELATED"/>
    <property type="match status" value="1"/>
</dbReference>
<evidence type="ECO:0000256" key="5">
    <source>
        <dbReference type="ARBA" id="ARBA00023002"/>
    </source>
</evidence>
<accession>A0AAV9JEP4</accession>
<evidence type="ECO:0000256" key="2">
    <source>
        <dbReference type="ARBA" id="ARBA00010617"/>
    </source>
</evidence>
<evidence type="ECO:0000256" key="9">
    <source>
        <dbReference type="RuleBase" id="RU000461"/>
    </source>
</evidence>
<keyword evidence="7 9" id="KW-0503">Monooxygenase</keyword>
<keyword evidence="5 9" id="KW-0560">Oxidoreductase</keyword>
<comment type="cofactor">
    <cofactor evidence="1 8">
        <name>heme</name>
        <dbReference type="ChEBI" id="CHEBI:30413"/>
    </cofactor>
</comment>
<name>A0AAV9JEP4_9PEZI</name>
<protein>
    <recommendedName>
        <fullName evidence="12">Cytochrome P450</fullName>
    </recommendedName>
</protein>
<evidence type="ECO:0000256" key="4">
    <source>
        <dbReference type="ARBA" id="ARBA00022723"/>
    </source>
</evidence>
<evidence type="ECO:0000313" key="11">
    <source>
        <dbReference type="Proteomes" id="UP001324427"/>
    </source>
</evidence>
<dbReference type="InterPro" id="IPR002401">
    <property type="entry name" value="Cyt_P450_E_grp-I"/>
</dbReference>
<evidence type="ECO:0000256" key="7">
    <source>
        <dbReference type="ARBA" id="ARBA00023033"/>
    </source>
</evidence>
<keyword evidence="11" id="KW-1185">Reference proteome</keyword>
<dbReference type="InterPro" id="IPR047146">
    <property type="entry name" value="Cyt_P450_E_CYP52_fungi"/>
</dbReference>
<dbReference type="GO" id="GO:0004497">
    <property type="term" value="F:monooxygenase activity"/>
    <property type="evidence" value="ECO:0007669"/>
    <property type="project" value="UniProtKB-KW"/>
</dbReference>
<organism evidence="10 11">
    <name type="scientific">Oleoguttula mirabilis</name>
    <dbReference type="NCBI Taxonomy" id="1507867"/>
    <lineage>
        <taxon>Eukaryota</taxon>
        <taxon>Fungi</taxon>
        <taxon>Dikarya</taxon>
        <taxon>Ascomycota</taxon>
        <taxon>Pezizomycotina</taxon>
        <taxon>Dothideomycetes</taxon>
        <taxon>Dothideomycetidae</taxon>
        <taxon>Mycosphaerellales</taxon>
        <taxon>Teratosphaeriaceae</taxon>
        <taxon>Oleoguttula</taxon>
    </lineage>
</organism>
<evidence type="ECO:0000256" key="8">
    <source>
        <dbReference type="PIRSR" id="PIRSR602401-1"/>
    </source>
</evidence>
<dbReference type="GO" id="GO:0016705">
    <property type="term" value="F:oxidoreductase activity, acting on paired donors, with incorporation or reduction of molecular oxygen"/>
    <property type="evidence" value="ECO:0007669"/>
    <property type="project" value="InterPro"/>
</dbReference>
<evidence type="ECO:0000256" key="6">
    <source>
        <dbReference type="ARBA" id="ARBA00023004"/>
    </source>
</evidence>
<evidence type="ECO:0000256" key="1">
    <source>
        <dbReference type="ARBA" id="ARBA00001971"/>
    </source>
</evidence>
<dbReference type="InterPro" id="IPR017972">
    <property type="entry name" value="Cyt_P450_CS"/>
</dbReference>
<dbReference type="Gene3D" id="1.10.630.10">
    <property type="entry name" value="Cytochrome P450"/>
    <property type="match status" value="1"/>
</dbReference>
<dbReference type="Proteomes" id="UP001324427">
    <property type="component" value="Unassembled WGS sequence"/>
</dbReference>
<keyword evidence="4 8" id="KW-0479">Metal-binding</keyword>
<dbReference type="PRINTS" id="PR00463">
    <property type="entry name" value="EP450I"/>
</dbReference>
<dbReference type="GO" id="GO:0005506">
    <property type="term" value="F:iron ion binding"/>
    <property type="evidence" value="ECO:0007669"/>
    <property type="project" value="InterPro"/>
</dbReference>
<dbReference type="Pfam" id="PF00067">
    <property type="entry name" value="p450"/>
    <property type="match status" value="1"/>
</dbReference>